<dbReference type="InterPro" id="IPR014710">
    <property type="entry name" value="RmlC-like_jellyroll"/>
</dbReference>
<protein>
    <submittedName>
        <fullName evidence="2">cAMP-binding protein</fullName>
    </submittedName>
</protein>
<organism evidence="2 3">
    <name type="scientific">Zobellella endophytica</name>
    <dbReference type="NCBI Taxonomy" id="2116700"/>
    <lineage>
        <taxon>Bacteria</taxon>
        <taxon>Pseudomonadati</taxon>
        <taxon>Pseudomonadota</taxon>
        <taxon>Gammaproteobacteria</taxon>
        <taxon>Aeromonadales</taxon>
        <taxon>Aeromonadaceae</taxon>
        <taxon>Zobellella</taxon>
    </lineage>
</organism>
<proteinExistence type="predicted"/>
<reference evidence="2 3" key="1">
    <citation type="submission" date="2018-03" db="EMBL/GenBank/DDBJ databases">
        <title>The draft genome of Zobellella sp. 59N8.</title>
        <authorList>
            <person name="Liu L."/>
            <person name="Li L."/>
            <person name="Zhang X."/>
            <person name="Liang L."/>
            <person name="Wang T."/>
        </authorList>
    </citation>
    <scope>NUCLEOTIDE SEQUENCE [LARGE SCALE GENOMIC DNA]</scope>
    <source>
        <strain evidence="2 3">59N8</strain>
    </source>
</reference>
<keyword evidence="3" id="KW-1185">Reference proteome</keyword>
<dbReference type="Proteomes" id="UP000240243">
    <property type="component" value="Unassembled WGS sequence"/>
</dbReference>
<dbReference type="InterPro" id="IPR000595">
    <property type="entry name" value="cNMP-bd_dom"/>
</dbReference>
<comment type="caution">
    <text evidence="2">The sequence shown here is derived from an EMBL/GenBank/DDBJ whole genome shotgun (WGS) entry which is preliminary data.</text>
</comment>
<evidence type="ECO:0000259" key="1">
    <source>
        <dbReference type="Pfam" id="PF00027"/>
    </source>
</evidence>
<dbReference type="SUPFAM" id="SSF51206">
    <property type="entry name" value="cAMP-binding domain-like"/>
    <property type="match status" value="1"/>
</dbReference>
<dbReference type="Pfam" id="PF00027">
    <property type="entry name" value="cNMP_binding"/>
    <property type="match status" value="1"/>
</dbReference>
<evidence type="ECO:0000313" key="2">
    <source>
        <dbReference type="EMBL" id="PSJ42691.1"/>
    </source>
</evidence>
<sequence>MSLPLEHWRELWQLTVPQWQRLAGEAVPLELAPRAQLWRPGSCPDEVILVRAGLLKTVFVSEEGRHYIKEFFWQGDAFFSYHSHLSGTPTPYCLEAQESCSLYVFSLKRLLSFAAKDPAWQLVYLRLLETQLRFKEEKEFLLLTQGPEARYLLFQRRNADLVRRLPDHQIAAYLGISPISLSRIKRRLNKG</sequence>
<accession>A0A2P7QXJ8</accession>
<dbReference type="AlphaFoldDB" id="A0A2P7QXJ8"/>
<feature type="domain" description="Cyclic nucleotide-binding" evidence="1">
    <location>
        <begin position="30"/>
        <end position="116"/>
    </location>
</feature>
<dbReference type="RefSeq" id="WP_106730908.1">
    <property type="nucleotide sequence ID" value="NZ_PXYG01000009.1"/>
</dbReference>
<dbReference type="CDD" id="cd00038">
    <property type="entry name" value="CAP_ED"/>
    <property type="match status" value="1"/>
</dbReference>
<evidence type="ECO:0000313" key="3">
    <source>
        <dbReference type="Proteomes" id="UP000240243"/>
    </source>
</evidence>
<dbReference type="InterPro" id="IPR018490">
    <property type="entry name" value="cNMP-bd_dom_sf"/>
</dbReference>
<dbReference type="OrthoDB" id="9798104at2"/>
<dbReference type="EMBL" id="PXYG01000009">
    <property type="protein sequence ID" value="PSJ42691.1"/>
    <property type="molecule type" value="Genomic_DNA"/>
</dbReference>
<gene>
    <name evidence="2" type="ORF">C7H85_17070</name>
</gene>
<dbReference type="Gene3D" id="2.60.120.10">
    <property type="entry name" value="Jelly Rolls"/>
    <property type="match status" value="1"/>
</dbReference>
<name>A0A2P7QXJ8_9GAMM</name>